<name>A0AAD9FS32_PAPLA</name>
<dbReference type="PANTHER" id="PTHR34883:SF17">
    <property type="entry name" value="CUPREDOXIN"/>
    <property type="match status" value="1"/>
</dbReference>
<feature type="signal peptide" evidence="2">
    <location>
        <begin position="1"/>
        <end position="17"/>
    </location>
</feature>
<dbReference type="Gene3D" id="2.60.40.420">
    <property type="entry name" value="Cupredoxins - blue copper proteins"/>
    <property type="match status" value="1"/>
</dbReference>
<feature type="region of interest" description="Disordered" evidence="1">
    <location>
        <begin position="355"/>
        <end position="392"/>
    </location>
</feature>
<keyword evidence="2" id="KW-0732">Signal</keyword>
<organism evidence="3 4">
    <name type="scientific">Papiliotrema laurentii</name>
    <name type="common">Cryptococcus laurentii</name>
    <dbReference type="NCBI Taxonomy" id="5418"/>
    <lineage>
        <taxon>Eukaryota</taxon>
        <taxon>Fungi</taxon>
        <taxon>Dikarya</taxon>
        <taxon>Basidiomycota</taxon>
        <taxon>Agaricomycotina</taxon>
        <taxon>Tremellomycetes</taxon>
        <taxon>Tremellales</taxon>
        <taxon>Rhynchogastremaceae</taxon>
        <taxon>Papiliotrema</taxon>
    </lineage>
</organism>
<feature type="compositionally biased region" description="Low complexity" evidence="1">
    <location>
        <begin position="363"/>
        <end position="379"/>
    </location>
</feature>
<dbReference type="PANTHER" id="PTHR34883">
    <property type="entry name" value="SERINE-RICH PROTEIN, PUTATIVE-RELATED-RELATED"/>
    <property type="match status" value="1"/>
</dbReference>
<sequence length="420" mass="43463">MIARLLGVLPLLHLALARPSEYDGMGSGGGHWDQSGGYDQQWGGGQGGDVIYATTLTQTAGSAYQTPQYGSGSWGKVTDLNSCLQTCQVTFGGGQWGGGDLGSDQPPSGTDSGGPATHTIIVAPTQGVLRYVPFAVNAMPGDKLHYIWGAGPHSVTLSDGQNVCNKSTSSLAFDSGKLNVTSTFDQVVQGDASSPQFYYCTVGPHCSKGMFGLINPPMSNVSNELTDEATKTSPPVGKSTAGNGGGSQCVGDSMACWIDRWKGTSSEARQKHDGVKGKCSSVPEAWAWGSKWDMSRWDVTVVTKEVIIENVLYTRYMLASNPSMLDTTKPFPSDWVAVPDLNSFVTASNTTANDPVYGGDPVSASSPGPSASGTTNSSGNGTGAGLADAKPSTGGESRLVVSTAAGTVACFLALMVTLLL</sequence>
<dbReference type="AlphaFoldDB" id="A0AAD9FS32"/>
<evidence type="ECO:0008006" key="5">
    <source>
        <dbReference type="Google" id="ProtNLM"/>
    </source>
</evidence>
<evidence type="ECO:0000313" key="4">
    <source>
        <dbReference type="Proteomes" id="UP001182556"/>
    </source>
</evidence>
<evidence type="ECO:0000313" key="3">
    <source>
        <dbReference type="EMBL" id="KAK1925159.1"/>
    </source>
</evidence>
<dbReference type="EMBL" id="JAODAN010000004">
    <property type="protein sequence ID" value="KAK1925159.1"/>
    <property type="molecule type" value="Genomic_DNA"/>
</dbReference>
<dbReference type="InterPro" id="IPR008972">
    <property type="entry name" value="Cupredoxin"/>
</dbReference>
<feature type="chain" id="PRO_5042124835" description="Phytocyanin domain-containing protein" evidence="2">
    <location>
        <begin position="18"/>
        <end position="420"/>
    </location>
</feature>
<evidence type="ECO:0000256" key="1">
    <source>
        <dbReference type="SAM" id="MobiDB-lite"/>
    </source>
</evidence>
<keyword evidence="4" id="KW-1185">Reference proteome</keyword>
<evidence type="ECO:0000256" key="2">
    <source>
        <dbReference type="SAM" id="SignalP"/>
    </source>
</evidence>
<gene>
    <name evidence="3" type="ORF">DB88DRAFT_510201</name>
</gene>
<dbReference type="CDD" id="cd00920">
    <property type="entry name" value="Cupredoxin"/>
    <property type="match status" value="1"/>
</dbReference>
<reference evidence="3" key="1">
    <citation type="submission" date="2023-02" db="EMBL/GenBank/DDBJ databases">
        <title>Identification and recombinant expression of a fungal hydrolase from Papiliotrema laurentii that hydrolyzes apple cutin and clears colloidal polyester polyurethane.</title>
        <authorList>
            <consortium name="DOE Joint Genome Institute"/>
            <person name="Roman V.A."/>
            <person name="Bojanowski C."/>
            <person name="Crable B.R."/>
            <person name="Wagner D.N."/>
            <person name="Hung C.S."/>
            <person name="Nadeau L.J."/>
            <person name="Schratz L."/>
            <person name="Haridas S."/>
            <person name="Pangilinan J."/>
            <person name="Lipzen A."/>
            <person name="Na H."/>
            <person name="Yan M."/>
            <person name="Ng V."/>
            <person name="Grigoriev I.V."/>
            <person name="Spatafora J.W."/>
            <person name="Barlow D."/>
            <person name="Biffinger J."/>
            <person name="Kelley-Loughnane N."/>
            <person name="Varaljay V.A."/>
            <person name="Crookes-Goodson W.J."/>
        </authorList>
    </citation>
    <scope>NUCLEOTIDE SEQUENCE</scope>
    <source>
        <strain evidence="3">5307AH</strain>
    </source>
</reference>
<accession>A0AAD9FS32</accession>
<dbReference type="SUPFAM" id="SSF49503">
    <property type="entry name" value="Cupredoxins"/>
    <property type="match status" value="1"/>
</dbReference>
<protein>
    <recommendedName>
        <fullName evidence="5">Phytocyanin domain-containing protein</fullName>
    </recommendedName>
</protein>
<dbReference type="InterPro" id="IPR052953">
    <property type="entry name" value="Ser-rich/MCO-related"/>
</dbReference>
<proteinExistence type="predicted"/>
<feature type="region of interest" description="Disordered" evidence="1">
    <location>
        <begin position="225"/>
        <end position="246"/>
    </location>
</feature>
<comment type="caution">
    <text evidence="3">The sequence shown here is derived from an EMBL/GenBank/DDBJ whole genome shotgun (WGS) entry which is preliminary data.</text>
</comment>
<dbReference type="Proteomes" id="UP001182556">
    <property type="component" value="Unassembled WGS sequence"/>
</dbReference>